<organism evidence="1">
    <name type="scientific">marine sediment metagenome</name>
    <dbReference type="NCBI Taxonomy" id="412755"/>
    <lineage>
        <taxon>unclassified sequences</taxon>
        <taxon>metagenomes</taxon>
        <taxon>ecological metagenomes</taxon>
    </lineage>
</organism>
<comment type="caution">
    <text evidence="1">The sequence shown here is derived from an EMBL/GenBank/DDBJ whole genome shotgun (WGS) entry which is preliminary data.</text>
</comment>
<protein>
    <submittedName>
        <fullName evidence="1">Uncharacterized protein</fullName>
    </submittedName>
</protein>
<proteinExistence type="predicted"/>
<gene>
    <name evidence="1" type="ORF">S01H1_76383</name>
</gene>
<dbReference type="AlphaFoldDB" id="X0Y4S6"/>
<name>X0Y4S6_9ZZZZ</name>
<dbReference type="EMBL" id="BARS01051255">
    <property type="protein sequence ID" value="GAG43683.1"/>
    <property type="molecule type" value="Genomic_DNA"/>
</dbReference>
<accession>X0Y4S6</accession>
<sequence>GQWLSRLGRQLSPEGTFLELLNRDRFVDGRLTSLHPDVRYVSMAGQTCFGCGLRLDEEACLRECVAAGLAWQGSDLVVLMASAYLPEAENIACIGMDHVDMHMHPVLSEAIEVILDGGPVPDVIYASPELQFDAPAT</sequence>
<reference evidence="1" key="1">
    <citation type="journal article" date="2014" name="Front. Microbiol.">
        <title>High frequency of phylogenetically diverse reductive dehalogenase-homologous genes in deep subseafloor sedimentary metagenomes.</title>
        <authorList>
            <person name="Kawai M."/>
            <person name="Futagami T."/>
            <person name="Toyoda A."/>
            <person name="Takaki Y."/>
            <person name="Nishi S."/>
            <person name="Hori S."/>
            <person name="Arai W."/>
            <person name="Tsubouchi T."/>
            <person name="Morono Y."/>
            <person name="Uchiyama I."/>
            <person name="Ito T."/>
            <person name="Fujiyama A."/>
            <person name="Inagaki F."/>
            <person name="Takami H."/>
        </authorList>
    </citation>
    <scope>NUCLEOTIDE SEQUENCE</scope>
    <source>
        <strain evidence="1">Expedition CK06-06</strain>
    </source>
</reference>
<feature type="non-terminal residue" evidence="1">
    <location>
        <position position="1"/>
    </location>
</feature>
<evidence type="ECO:0000313" key="1">
    <source>
        <dbReference type="EMBL" id="GAG43683.1"/>
    </source>
</evidence>